<dbReference type="AlphaFoldDB" id="A0A4Q0T557"/>
<comment type="caution">
    <text evidence="1">The sequence shown here is derived from an EMBL/GenBank/DDBJ whole genome shotgun (WGS) entry which is preliminary data.</text>
</comment>
<evidence type="ECO:0000313" key="2">
    <source>
        <dbReference type="Proteomes" id="UP000289437"/>
    </source>
</evidence>
<name>A0A4Q0T557_9BACT</name>
<gene>
    <name evidence="1" type="ORF">GRAN_1412</name>
</gene>
<evidence type="ECO:0000313" key="1">
    <source>
        <dbReference type="EMBL" id="RXH58102.1"/>
    </source>
</evidence>
<proteinExistence type="predicted"/>
<protein>
    <submittedName>
        <fullName evidence="1">Uncharacterized protein</fullName>
    </submittedName>
</protein>
<reference evidence="2" key="2">
    <citation type="submission" date="2019-02" db="EMBL/GenBank/DDBJ databases">
        <title>Granulicella sibirica sp. nov., a psychrotolerant acidobacterium isolated from an organic soil layer in forested tundra, West Siberia.</title>
        <authorList>
            <person name="Oshkin I.Y."/>
            <person name="Kulichevskaya I.S."/>
            <person name="Rijpstra W.I.C."/>
            <person name="Sinninghe Damste J.S."/>
            <person name="Rakitin A.L."/>
            <person name="Ravin N.V."/>
            <person name="Dedysh S.N."/>
        </authorList>
    </citation>
    <scope>NUCLEOTIDE SEQUENCE [LARGE SCALE GENOMIC DNA]</scope>
    <source>
        <strain evidence="2">AF10</strain>
    </source>
</reference>
<keyword evidence="2" id="KW-1185">Reference proteome</keyword>
<dbReference type="Proteomes" id="UP000289437">
    <property type="component" value="Unassembled WGS sequence"/>
</dbReference>
<sequence>MHLSHDSSAMNLDGILGNPKFCSRLLIQEPSDCITHYLSFSRSEGSPPVSQISASLAKDKSRCIFLACTLYGFE</sequence>
<dbReference type="EMBL" id="RDSM01000001">
    <property type="protein sequence ID" value="RXH58102.1"/>
    <property type="molecule type" value="Genomic_DNA"/>
</dbReference>
<reference evidence="1 2" key="1">
    <citation type="submission" date="2018-11" db="EMBL/GenBank/DDBJ databases">
        <authorList>
            <person name="Mardanov A.V."/>
            <person name="Ravin N.V."/>
            <person name="Dedysh S.N."/>
        </authorList>
    </citation>
    <scope>NUCLEOTIDE SEQUENCE [LARGE SCALE GENOMIC DNA]</scope>
    <source>
        <strain evidence="1 2">AF10</strain>
    </source>
</reference>
<organism evidence="1 2">
    <name type="scientific">Granulicella sibirica</name>
    <dbReference type="NCBI Taxonomy" id="2479048"/>
    <lineage>
        <taxon>Bacteria</taxon>
        <taxon>Pseudomonadati</taxon>
        <taxon>Acidobacteriota</taxon>
        <taxon>Terriglobia</taxon>
        <taxon>Terriglobales</taxon>
        <taxon>Acidobacteriaceae</taxon>
        <taxon>Granulicella</taxon>
    </lineage>
</organism>
<accession>A0A4Q0T557</accession>